<proteinExistence type="predicted"/>
<protein>
    <submittedName>
        <fullName evidence="1">Uncharacterized protein</fullName>
    </submittedName>
</protein>
<accession>A0ACB8FBY4</accession>
<comment type="caution">
    <text evidence="1">The sequence shown here is derived from an EMBL/GenBank/DDBJ whole genome shotgun (WGS) entry which is preliminary data.</text>
</comment>
<reference evidence="1" key="1">
    <citation type="submission" date="2021-08" db="EMBL/GenBank/DDBJ databases">
        <title>The first chromosome-level gecko genome reveals the dynamic sex chromosomes of Neotropical dwarf geckos (Sphaerodactylidae: Sphaerodactylus).</title>
        <authorList>
            <person name="Pinto B.J."/>
            <person name="Keating S.E."/>
            <person name="Gamble T."/>
        </authorList>
    </citation>
    <scope>NUCLEOTIDE SEQUENCE</scope>
    <source>
        <strain evidence="1">TG3544</strain>
    </source>
</reference>
<name>A0ACB8FBY4_9SAUR</name>
<dbReference type="EMBL" id="CM037622">
    <property type="protein sequence ID" value="KAH8002972.1"/>
    <property type="molecule type" value="Genomic_DNA"/>
</dbReference>
<organism evidence="1 2">
    <name type="scientific">Sphaerodactylus townsendi</name>
    <dbReference type="NCBI Taxonomy" id="933632"/>
    <lineage>
        <taxon>Eukaryota</taxon>
        <taxon>Metazoa</taxon>
        <taxon>Chordata</taxon>
        <taxon>Craniata</taxon>
        <taxon>Vertebrata</taxon>
        <taxon>Euteleostomi</taxon>
        <taxon>Lepidosauria</taxon>
        <taxon>Squamata</taxon>
        <taxon>Bifurcata</taxon>
        <taxon>Gekkota</taxon>
        <taxon>Sphaerodactylidae</taxon>
        <taxon>Sphaerodactylus</taxon>
    </lineage>
</organism>
<evidence type="ECO:0000313" key="2">
    <source>
        <dbReference type="Proteomes" id="UP000827872"/>
    </source>
</evidence>
<dbReference type="Proteomes" id="UP000827872">
    <property type="component" value="Linkage Group LG09"/>
</dbReference>
<evidence type="ECO:0000313" key="1">
    <source>
        <dbReference type="EMBL" id="KAH8002972.1"/>
    </source>
</evidence>
<keyword evidence="2" id="KW-1185">Reference proteome</keyword>
<gene>
    <name evidence="1" type="ORF">K3G42_007250</name>
</gene>
<sequence length="72" mass="8269">MWLMLQVDEPEDFVIATGEVHSVREFVEKAFEHIGKTIDFLPSVFSLGLMHQHTNLSWKTEKKAASFPILLP</sequence>